<organism evidence="3 4">
    <name type="scientific">Chlorogloeopsis fritschii PCC 6912</name>
    <dbReference type="NCBI Taxonomy" id="211165"/>
    <lineage>
        <taxon>Bacteria</taxon>
        <taxon>Bacillati</taxon>
        <taxon>Cyanobacteriota</taxon>
        <taxon>Cyanophyceae</taxon>
        <taxon>Nostocales</taxon>
        <taxon>Chlorogloeopsidaceae</taxon>
        <taxon>Chlorogloeopsis</taxon>
    </lineage>
</organism>
<feature type="region of interest" description="Disordered" evidence="1">
    <location>
        <begin position="88"/>
        <end position="130"/>
    </location>
</feature>
<sequence>MKIFFLPLTRLTVATFASLGFASLLVPQPSLAQLTNQYDQTTYDPQNTDFCSGNSQDSSFNVFNLIHCANLRGRSWDSTEQNSDINDVARDFKERQKLRFQQQQQGQPQTQPSTSLPVITLPSATPQPNQ</sequence>
<feature type="chain" id="PRO_5018550410" evidence="2">
    <location>
        <begin position="33"/>
        <end position="130"/>
    </location>
</feature>
<evidence type="ECO:0000313" key="3">
    <source>
        <dbReference type="EMBL" id="RUR73612.1"/>
    </source>
</evidence>
<protein>
    <submittedName>
        <fullName evidence="3">Uncharacterized protein</fullName>
    </submittedName>
</protein>
<dbReference type="OrthoDB" id="495412at2"/>
<proteinExistence type="predicted"/>
<feature type="compositionally biased region" description="Low complexity" evidence="1">
    <location>
        <begin position="101"/>
        <end position="115"/>
    </location>
</feature>
<dbReference type="AlphaFoldDB" id="A0A3S1AA41"/>
<reference evidence="3 4" key="1">
    <citation type="journal article" date="2019" name="Genome Biol. Evol.">
        <title>Day and night: Metabolic profiles and evolutionary relationships of six axenic non-marine cyanobacteria.</title>
        <authorList>
            <person name="Will S.E."/>
            <person name="Henke P."/>
            <person name="Boedeker C."/>
            <person name="Huang S."/>
            <person name="Brinkmann H."/>
            <person name="Rohde M."/>
            <person name="Jarek M."/>
            <person name="Friedl T."/>
            <person name="Seufert S."/>
            <person name="Schumacher M."/>
            <person name="Overmann J."/>
            <person name="Neumann-Schaal M."/>
            <person name="Petersen J."/>
        </authorList>
    </citation>
    <scope>NUCLEOTIDE SEQUENCE [LARGE SCALE GENOMIC DNA]</scope>
    <source>
        <strain evidence="3 4">PCC 6912</strain>
    </source>
</reference>
<accession>A0A3S1AA41</accession>
<feature type="compositionally biased region" description="Basic and acidic residues" evidence="1">
    <location>
        <begin position="88"/>
        <end position="97"/>
    </location>
</feature>
<keyword evidence="2" id="KW-0732">Signal</keyword>
<evidence type="ECO:0000256" key="1">
    <source>
        <dbReference type="SAM" id="MobiDB-lite"/>
    </source>
</evidence>
<dbReference type="RefSeq" id="WP_016872390.1">
    <property type="nucleotide sequence ID" value="NZ_AJLN01000085.1"/>
</dbReference>
<evidence type="ECO:0000256" key="2">
    <source>
        <dbReference type="SAM" id="SignalP"/>
    </source>
</evidence>
<comment type="caution">
    <text evidence="3">The sequence shown here is derived from an EMBL/GenBank/DDBJ whole genome shotgun (WGS) entry which is preliminary data.</text>
</comment>
<gene>
    <name evidence="3" type="ORF">PCC6912_56100</name>
</gene>
<name>A0A3S1AA41_CHLFR</name>
<keyword evidence="4" id="KW-1185">Reference proteome</keyword>
<feature type="signal peptide" evidence="2">
    <location>
        <begin position="1"/>
        <end position="32"/>
    </location>
</feature>
<evidence type="ECO:0000313" key="4">
    <source>
        <dbReference type="Proteomes" id="UP000268857"/>
    </source>
</evidence>
<dbReference type="EMBL" id="RSCJ01000034">
    <property type="protein sequence ID" value="RUR73612.1"/>
    <property type="molecule type" value="Genomic_DNA"/>
</dbReference>
<dbReference type="Proteomes" id="UP000268857">
    <property type="component" value="Unassembled WGS sequence"/>
</dbReference>
<dbReference type="STRING" id="211165.GCA_000317285_03325"/>